<feature type="domain" description="Peptidase M13 C-terminal" evidence="9">
    <location>
        <begin position="595"/>
        <end position="786"/>
    </location>
</feature>
<dbReference type="InterPro" id="IPR000718">
    <property type="entry name" value="Peptidase_M13"/>
</dbReference>
<dbReference type="Proteomes" id="UP001432027">
    <property type="component" value="Unassembled WGS sequence"/>
</dbReference>
<evidence type="ECO:0000256" key="4">
    <source>
        <dbReference type="ARBA" id="ARBA00022723"/>
    </source>
</evidence>
<keyword evidence="12" id="KW-1185">Reference proteome</keyword>
<feature type="transmembrane region" description="Helical" evidence="8">
    <location>
        <begin position="62"/>
        <end position="84"/>
    </location>
</feature>
<evidence type="ECO:0000256" key="8">
    <source>
        <dbReference type="SAM" id="Phobius"/>
    </source>
</evidence>
<proteinExistence type="inferred from homology"/>
<evidence type="ECO:0000259" key="9">
    <source>
        <dbReference type="Pfam" id="PF01431"/>
    </source>
</evidence>
<dbReference type="Gene3D" id="3.40.390.10">
    <property type="entry name" value="Collagenase (Catalytic Domain)"/>
    <property type="match status" value="1"/>
</dbReference>
<dbReference type="PANTHER" id="PTHR11733">
    <property type="entry name" value="ZINC METALLOPROTEASE FAMILY M13 NEPRILYSIN-RELATED"/>
    <property type="match status" value="1"/>
</dbReference>
<organism evidence="11 12">
    <name type="scientific">Pristionchus entomophagus</name>
    <dbReference type="NCBI Taxonomy" id="358040"/>
    <lineage>
        <taxon>Eukaryota</taxon>
        <taxon>Metazoa</taxon>
        <taxon>Ecdysozoa</taxon>
        <taxon>Nematoda</taxon>
        <taxon>Chromadorea</taxon>
        <taxon>Rhabditida</taxon>
        <taxon>Rhabditina</taxon>
        <taxon>Diplogasteromorpha</taxon>
        <taxon>Diplogasteroidea</taxon>
        <taxon>Neodiplogasteridae</taxon>
        <taxon>Pristionchus</taxon>
    </lineage>
</organism>
<dbReference type="GO" id="GO:0046872">
    <property type="term" value="F:metal ion binding"/>
    <property type="evidence" value="ECO:0007669"/>
    <property type="project" value="UniProtKB-KW"/>
</dbReference>
<evidence type="ECO:0000256" key="6">
    <source>
        <dbReference type="ARBA" id="ARBA00022833"/>
    </source>
</evidence>
<feature type="domain" description="Peptidase M13 N-terminal" evidence="10">
    <location>
        <begin position="130"/>
        <end position="534"/>
    </location>
</feature>
<dbReference type="InterPro" id="IPR024079">
    <property type="entry name" value="MetalloPept_cat_dom_sf"/>
</dbReference>
<evidence type="ECO:0000313" key="12">
    <source>
        <dbReference type="Proteomes" id="UP001432027"/>
    </source>
</evidence>
<evidence type="ECO:0000256" key="3">
    <source>
        <dbReference type="ARBA" id="ARBA00022670"/>
    </source>
</evidence>
<dbReference type="PROSITE" id="PS51885">
    <property type="entry name" value="NEPRILYSIN"/>
    <property type="match status" value="1"/>
</dbReference>
<dbReference type="GO" id="GO:0016485">
    <property type="term" value="P:protein processing"/>
    <property type="evidence" value="ECO:0007669"/>
    <property type="project" value="TreeGrafter"/>
</dbReference>
<evidence type="ECO:0000313" key="11">
    <source>
        <dbReference type="EMBL" id="GMS83287.1"/>
    </source>
</evidence>
<dbReference type="SUPFAM" id="SSF55486">
    <property type="entry name" value="Metalloproteases ('zincins'), catalytic domain"/>
    <property type="match status" value="1"/>
</dbReference>
<dbReference type="Pfam" id="PF01431">
    <property type="entry name" value="Peptidase_M13"/>
    <property type="match status" value="1"/>
</dbReference>
<evidence type="ECO:0000256" key="1">
    <source>
        <dbReference type="ARBA" id="ARBA00001947"/>
    </source>
</evidence>
<dbReference type="PRINTS" id="PR00786">
    <property type="entry name" value="NEPRILYSIN"/>
</dbReference>
<comment type="caution">
    <text evidence="11">The sequence shown here is derived from an EMBL/GenBank/DDBJ whole genome shotgun (WGS) entry which is preliminary data.</text>
</comment>
<gene>
    <name evidence="11" type="ORF">PENTCL1PPCAC_5462</name>
</gene>
<protein>
    <recommendedName>
        <fullName evidence="13">Peptidase</fullName>
    </recommendedName>
</protein>
<evidence type="ECO:0000256" key="7">
    <source>
        <dbReference type="ARBA" id="ARBA00023049"/>
    </source>
</evidence>
<comment type="cofactor">
    <cofactor evidence="1">
        <name>Zn(2+)</name>
        <dbReference type="ChEBI" id="CHEBI:29105"/>
    </cofactor>
</comment>
<evidence type="ECO:0000256" key="2">
    <source>
        <dbReference type="ARBA" id="ARBA00007357"/>
    </source>
</evidence>
<keyword evidence="5" id="KW-0378">Hydrolase</keyword>
<evidence type="ECO:0008006" key="13">
    <source>
        <dbReference type="Google" id="ProtNLM"/>
    </source>
</evidence>
<keyword evidence="6" id="KW-0862">Zinc</keyword>
<dbReference type="InterPro" id="IPR008753">
    <property type="entry name" value="Peptidase_M13_N"/>
</dbReference>
<dbReference type="CDD" id="cd08662">
    <property type="entry name" value="M13"/>
    <property type="match status" value="1"/>
</dbReference>
<dbReference type="PANTHER" id="PTHR11733:SF133">
    <property type="entry name" value="PHOSPHATE-REGULATING NEUTRAL ENDOPEPTIDASE PHEX"/>
    <property type="match status" value="1"/>
</dbReference>
<reference evidence="11" key="1">
    <citation type="submission" date="2023-10" db="EMBL/GenBank/DDBJ databases">
        <title>Genome assembly of Pristionchus species.</title>
        <authorList>
            <person name="Yoshida K."/>
            <person name="Sommer R.J."/>
        </authorList>
    </citation>
    <scope>NUCLEOTIDE SEQUENCE</scope>
    <source>
        <strain evidence="11">RS0144</strain>
    </source>
</reference>
<dbReference type="GO" id="GO:0005886">
    <property type="term" value="C:plasma membrane"/>
    <property type="evidence" value="ECO:0007669"/>
    <property type="project" value="TreeGrafter"/>
</dbReference>
<keyword evidence="3" id="KW-0645">Protease</keyword>
<evidence type="ECO:0000256" key="5">
    <source>
        <dbReference type="ARBA" id="ARBA00022801"/>
    </source>
</evidence>
<accession>A0AAV5SKQ4</accession>
<sequence length="787" mass="88813">MTKDMRRRGLLTFLLNQDADDFTPLVAYSNSTSPEETTALKVTEDAYHNPRFYTIRCTRKRLLLFSIFFLSLLVFSSVLTAAIFNQTLLNTCTTTGCITASEALRRNSESSAAALHRMGISDIADDRPSPCDDFYEYACAGWQENTVQRTASGKEWNSIHETAFRSFDRIEHIFTQIIGDQAINAQLTNSQRDAVTTYKKCMNDNVEDAAQVYAEMYQEMEGWITTATNEKSLEDVLVGSYRMNAISVFALSAIVNPRENTHAVITLEESVPILGSALYYAAPTDFDVDLLLAGKSGNPYLAILLTTGYELAGILGIEATKEFRVGLGHAIFFDAKLARISPLLHGDSPEQMETTLGDLKRMSRGSFKFYDFLRTFMGGPSPLNTKIIVAPGRAYLYRLLELLNEYNSPEGEAIIKDYIKFKQFIMLYIHSGPLTTHKSPEGLEILDLLYNGKTDRNTFCIKRVGMSNQLGFVSLLEKFFGQRLQENMKYAKEIGEAMRKEYIDTLKTSVVVDERDRRAMIEKAEMVRIRLGVPEASRNETALKRESDMMMNDSLPWTIFFPNVMGNIHFNKMSRVHEPLNPEEWPADTNTFNVNVHYNFESNSILFPILMMLDQFIDSTLPSFYSYGGIGVFVGHEMSHGFDFKGRRHGPTGLDQNLTVGQTSRNYEERQKCFQAQYKSLGEMRTEDAVLSENIADNIAIDLAYKAWKKNNDLGKSLLPGSGLKPEKAFFVAYAQNWCALSKATSGTHSVEKLRVLGPLQNSRSFSEVFKCPTGSFMNPSKKCSLW</sequence>
<evidence type="ECO:0000259" key="10">
    <source>
        <dbReference type="Pfam" id="PF05649"/>
    </source>
</evidence>
<name>A0AAV5SKQ4_9BILA</name>
<keyword evidence="8" id="KW-0472">Membrane</keyword>
<dbReference type="Gene3D" id="1.10.1380.10">
    <property type="entry name" value="Neutral endopeptidase , domain2"/>
    <property type="match status" value="1"/>
</dbReference>
<keyword evidence="7" id="KW-0482">Metalloprotease</keyword>
<keyword evidence="4" id="KW-0479">Metal-binding</keyword>
<dbReference type="AlphaFoldDB" id="A0AAV5SKQ4"/>
<comment type="similarity">
    <text evidence="2">Belongs to the peptidase M13 family.</text>
</comment>
<dbReference type="GO" id="GO:0004222">
    <property type="term" value="F:metalloendopeptidase activity"/>
    <property type="evidence" value="ECO:0007669"/>
    <property type="project" value="InterPro"/>
</dbReference>
<keyword evidence="8" id="KW-1133">Transmembrane helix</keyword>
<keyword evidence="8" id="KW-0812">Transmembrane</keyword>
<dbReference type="InterPro" id="IPR042089">
    <property type="entry name" value="Peptidase_M13_dom_2"/>
</dbReference>
<dbReference type="EMBL" id="BTSX01000002">
    <property type="protein sequence ID" value="GMS83287.1"/>
    <property type="molecule type" value="Genomic_DNA"/>
</dbReference>
<dbReference type="InterPro" id="IPR018497">
    <property type="entry name" value="Peptidase_M13_C"/>
</dbReference>
<dbReference type="Pfam" id="PF05649">
    <property type="entry name" value="Peptidase_M13_N"/>
    <property type="match status" value="1"/>
</dbReference>